<sequence>MAVVTRLTRAIARISFVACLTLASHACLHAPAFAQTAPAGGEWRAEQEKRLKALDAYISRKPVAYRWFADFPFGLTDGAPFIILKLLPKLAPEEWGSADNFLDVAGLFIDERDPTYPIARGFGWTGLARNDPSGALDYAALSCGACHIGRVRLDDGSLRYLDGGVNAQFNLVQYRVRVRNTIKKITADATTPEEKIERATRAILVALDKAHAQDRNYFYKNYSFAGRRFDAAYETRQIELFMQDAPAIVEKFLTRAGLEYVSLLDLVFKNYKGFEEQMTQGFGGMADATGVSTSMVYAAAEARGETPDPKTSLPPTPGITDFMAVWEQEKRLARWSPDHTQLVDGGGQWNGNIPIPIFRNLAAELTLGLGRDTDIRIAAFSEDLLRDLPAPVYPFPVDLALAKKGAALFDENCAACHRPHNGKVYDLGTDLGRARVVSDTIAKNARDSFTKICPPTRVVEMPPSGDRLAPCAKFEDVSLENRADVSMADPATHEGYNALPLGGVWAQAPYLHNGSVPTLYHLLVPRERPAVFIKSRLDYDKKLVGFSWEPAQTLSREGYRFDTASFPALSNKGHDKDVVEDGKTLKLDWSDDIPGAMAIVEYLKTK</sequence>
<evidence type="ECO:0000313" key="8">
    <source>
        <dbReference type="Proteomes" id="UP000273982"/>
    </source>
</evidence>
<evidence type="ECO:0000256" key="3">
    <source>
        <dbReference type="ARBA" id="ARBA00023004"/>
    </source>
</evidence>
<dbReference type="GO" id="GO:0046872">
    <property type="term" value="F:metal ion binding"/>
    <property type="evidence" value="ECO:0007669"/>
    <property type="project" value="UniProtKB-KW"/>
</dbReference>
<dbReference type="InterPro" id="IPR009056">
    <property type="entry name" value="Cyt_c-like_dom"/>
</dbReference>
<accession>A0A3G8M9J0</accession>
<dbReference type="Gene3D" id="1.10.760.10">
    <property type="entry name" value="Cytochrome c-like domain"/>
    <property type="match status" value="1"/>
</dbReference>
<feature type="chain" id="PRO_5018180557" evidence="5">
    <location>
        <begin position="35"/>
        <end position="606"/>
    </location>
</feature>
<dbReference type="PANTHER" id="PTHR30600">
    <property type="entry name" value="CYTOCHROME C PEROXIDASE-RELATED"/>
    <property type="match status" value="1"/>
</dbReference>
<evidence type="ECO:0000256" key="4">
    <source>
        <dbReference type="PROSITE-ProRule" id="PRU00433"/>
    </source>
</evidence>
<dbReference type="InterPro" id="IPR036909">
    <property type="entry name" value="Cyt_c-like_dom_sf"/>
</dbReference>
<reference evidence="7 8" key="1">
    <citation type="submission" date="2018-11" db="EMBL/GenBank/DDBJ databases">
        <title>Genome squencing of methanotrophic bacteria isolated from alkaline groundwater in Korea.</title>
        <authorList>
            <person name="Nguyen L.N."/>
        </authorList>
    </citation>
    <scope>NUCLEOTIDE SEQUENCE [LARGE SCALE GENOMIC DNA]</scope>
    <source>
        <strain evidence="7 8">GW6</strain>
    </source>
</reference>
<feature type="signal peptide" evidence="5">
    <location>
        <begin position="1"/>
        <end position="34"/>
    </location>
</feature>
<dbReference type="Proteomes" id="UP000273982">
    <property type="component" value="Chromosome"/>
</dbReference>
<dbReference type="PANTHER" id="PTHR30600:SF9">
    <property type="entry name" value="BLR7738 PROTEIN"/>
    <property type="match status" value="1"/>
</dbReference>
<dbReference type="SUPFAM" id="SSF46626">
    <property type="entry name" value="Cytochrome c"/>
    <property type="match status" value="1"/>
</dbReference>
<dbReference type="GO" id="GO:0020037">
    <property type="term" value="F:heme binding"/>
    <property type="evidence" value="ECO:0007669"/>
    <property type="project" value="InterPro"/>
</dbReference>
<feature type="domain" description="Cytochrome c" evidence="6">
    <location>
        <begin position="400"/>
        <end position="490"/>
    </location>
</feature>
<keyword evidence="1 4" id="KW-0349">Heme</keyword>
<dbReference type="GO" id="GO:0004130">
    <property type="term" value="F:cytochrome-c peroxidase activity"/>
    <property type="evidence" value="ECO:0007669"/>
    <property type="project" value="TreeGrafter"/>
</dbReference>
<dbReference type="GO" id="GO:0009055">
    <property type="term" value="F:electron transfer activity"/>
    <property type="evidence" value="ECO:0007669"/>
    <property type="project" value="InterPro"/>
</dbReference>
<dbReference type="EMBL" id="CP034086">
    <property type="protein sequence ID" value="AZG77478.1"/>
    <property type="molecule type" value="Genomic_DNA"/>
</dbReference>
<keyword evidence="2 4" id="KW-0479">Metal-binding</keyword>
<keyword evidence="3 4" id="KW-0408">Iron</keyword>
<evidence type="ECO:0000256" key="1">
    <source>
        <dbReference type="ARBA" id="ARBA00022617"/>
    </source>
</evidence>
<keyword evidence="5" id="KW-0732">Signal</keyword>
<dbReference type="AlphaFoldDB" id="A0A3G8M9J0"/>
<dbReference type="Pfam" id="PF21419">
    <property type="entry name" value="RoxA-like_Cyt-c"/>
    <property type="match status" value="1"/>
</dbReference>
<evidence type="ECO:0000256" key="2">
    <source>
        <dbReference type="ARBA" id="ARBA00022723"/>
    </source>
</evidence>
<dbReference type="Pfam" id="PF00034">
    <property type="entry name" value="Cytochrom_C"/>
    <property type="match status" value="1"/>
</dbReference>
<proteinExistence type="predicted"/>
<dbReference type="KEGG" id="mros:EHO51_12485"/>
<dbReference type="InterPro" id="IPR051395">
    <property type="entry name" value="Cytochrome_c_Peroxidase/MauG"/>
</dbReference>
<dbReference type="PROSITE" id="PS51007">
    <property type="entry name" value="CYTC"/>
    <property type="match status" value="1"/>
</dbReference>
<gene>
    <name evidence="7" type="ORF">EHO51_12485</name>
</gene>
<organism evidence="7 8">
    <name type="scientific">Methylocystis rosea</name>
    <dbReference type="NCBI Taxonomy" id="173366"/>
    <lineage>
        <taxon>Bacteria</taxon>
        <taxon>Pseudomonadati</taxon>
        <taxon>Pseudomonadota</taxon>
        <taxon>Alphaproteobacteria</taxon>
        <taxon>Hyphomicrobiales</taxon>
        <taxon>Methylocystaceae</taxon>
        <taxon>Methylocystis</taxon>
    </lineage>
</organism>
<dbReference type="RefSeq" id="WP_124739171.1">
    <property type="nucleotide sequence ID" value="NZ_CP034086.1"/>
</dbReference>
<evidence type="ECO:0000256" key="5">
    <source>
        <dbReference type="SAM" id="SignalP"/>
    </source>
</evidence>
<evidence type="ECO:0000313" key="7">
    <source>
        <dbReference type="EMBL" id="AZG77478.1"/>
    </source>
</evidence>
<protein>
    <submittedName>
        <fullName evidence="7">Cytochrome C</fullName>
    </submittedName>
</protein>
<name>A0A3G8M9J0_9HYPH</name>
<evidence type="ECO:0000259" key="6">
    <source>
        <dbReference type="PROSITE" id="PS51007"/>
    </source>
</evidence>